<comment type="similarity">
    <text evidence="1 7">Belongs to the mannitol dehydrogenase family.</text>
</comment>
<dbReference type="Gene3D" id="1.10.1040.10">
    <property type="entry name" value="N-(1-d-carboxylethyl)-l-norvaline Dehydrogenase, domain 2"/>
    <property type="match status" value="1"/>
</dbReference>
<evidence type="ECO:0000256" key="7">
    <source>
        <dbReference type="HAMAP-Rule" id="MF_00196"/>
    </source>
</evidence>
<dbReference type="GO" id="GO:0005829">
    <property type="term" value="C:cytosol"/>
    <property type="evidence" value="ECO:0007669"/>
    <property type="project" value="TreeGrafter"/>
</dbReference>
<keyword evidence="11" id="KW-1185">Reference proteome</keyword>
<dbReference type="InterPro" id="IPR013118">
    <property type="entry name" value="Mannitol_DH_C"/>
</dbReference>
<sequence>MNALVIGGGKIGRGFIGQVLYEAGYQLTFVDVSEPLIRQINDFKQYTVVVLGASQKEILIERIRGHLPHDPASIQAFSQADIVTTAVGPAVLPKTADFIAQGIKRRYAERITKPVSIIACENMAFGSSVLFQEVKKKLSENELEFCDRYIGFPDAEVSRMVLPISEDADNPLGVKVEQYMEWIVDREKVKGDLSKIREIKLTNRPEAYIKRKMYTLSGHAMLAYLGFEKGYRYVFEAAYDEEIFQTVFMALTECGEAWCAEYGMSREEYALYVATMLRRFSDPRLEDPISRVAQEPLRKLGANERFIGPACNCLEHNIEPVFIIKGILSALFYRNPADQQSIMLQRMLEEDGIEEVLQKTCGLDRSARLYQLVLKAFRADNRIKPAAR</sequence>
<proteinExistence type="inferred from homology"/>
<evidence type="ECO:0000256" key="3">
    <source>
        <dbReference type="ARBA" id="ARBA00016219"/>
    </source>
</evidence>
<dbReference type="InterPro" id="IPR013131">
    <property type="entry name" value="Mannitol_DH_N"/>
</dbReference>
<dbReference type="GO" id="GO:0008926">
    <property type="term" value="F:mannitol-1-phosphate 5-dehydrogenase activity"/>
    <property type="evidence" value="ECO:0007669"/>
    <property type="project" value="UniProtKB-UniRule"/>
</dbReference>
<feature type="domain" description="Mannitol dehydrogenase C-terminal" evidence="9">
    <location>
        <begin position="206"/>
        <end position="369"/>
    </location>
</feature>
<accession>A0A7X0RP00</accession>
<evidence type="ECO:0000313" key="10">
    <source>
        <dbReference type="EMBL" id="MBB6670798.1"/>
    </source>
</evidence>
<evidence type="ECO:0000259" key="8">
    <source>
        <dbReference type="Pfam" id="PF01232"/>
    </source>
</evidence>
<dbReference type="InterPro" id="IPR008927">
    <property type="entry name" value="6-PGluconate_DH-like_C_sf"/>
</dbReference>
<dbReference type="InterPro" id="IPR000669">
    <property type="entry name" value="Mannitol_DH"/>
</dbReference>
<dbReference type="InterPro" id="IPR023028">
    <property type="entry name" value="Mannitol_1_phos_5_DH"/>
</dbReference>
<dbReference type="SUPFAM" id="SSF48179">
    <property type="entry name" value="6-phosphogluconate dehydrogenase C-terminal domain-like"/>
    <property type="match status" value="1"/>
</dbReference>
<dbReference type="Pfam" id="PF08125">
    <property type="entry name" value="Mannitol_dh_C"/>
    <property type="match status" value="1"/>
</dbReference>
<dbReference type="AlphaFoldDB" id="A0A7X0RP00"/>
<reference evidence="10 11" key="1">
    <citation type="submission" date="2020-08" db="EMBL/GenBank/DDBJ databases">
        <title>Cohnella phylogeny.</title>
        <authorList>
            <person name="Dunlap C."/>
        </authorList>
    </citation>
    <scope>NUCLEOTIDE SEQUENCE [LARGE SCALE GENOMIC DNA]</scope>
    <source>
        <strain evidence="10 11">DSM 28246</strain>
    </source>
</reference>
<dbReference type="GO" id="GO:0019592">
    <property type="term" value="P:mannitol catabolic process"/>
    <property type="evidence" value="ECO:0007669"/>
    <property type="project" value="TreeGrafter"/>
</dbReference>
<gene>
    <name evidence="7" type="primary">mtlD</name>
    <name evidence="10" type="ORF">H7C19_08870</name>
</gene>
<evidence type="ECO:0000256" key="6">
    <source>
        <dbReference type="ARBA" id="ARBA00048615"/>
    </source>
</evidence>
<dbReference type="HAMAP" id="MF_00196">
    <property type="entry name" value="Mannitol_dehydrog"/>
    <property type="match status" value="1"/>
</dbReference>
<evidence type="ECO:0000256" key="2">
    <source>
        <dbReference type="ARBA" id="ARBA00012939"/>
    </source>
</evidence>
<evidence type="ECO:0000256" key="5">
    <source>
        <dbReference type="ARBA" id="ARBA00023027"/>
    </source>
</evidence>
<dbReference type="PRINTS" id="PR00084">
    <property type="entry name" value="MTLDHDRGNASE"/>
</dbReference>
<dbReference type="PANTHER" id="PTHR30524:SF0">
    <property type="entry name" value="ALTRONATE OXIDOREDUCTASE-RELATED"/>
    <property type="match status" value="1"/>
</dbReference>
<dbReference type="EC" id="1.1.1.17" evidence="2 7"/>
<comment type="caution">
    <text evidence="10">The sequence shown here is derived from an EMBL/GenBank/DDBJ whole genome shotgun (WGS) entry which is preliminary data.</text>
</comment>
<dbReference type="RefSeq" id="WP_185142279.1">
    <property type="nucleotide sequence ID" value="NZ_JACJVP010000011.1"/>
</dbReference>
<name>A0A7X0RP00_9BACL</name>
<dbReference type="EMBL" id="JACJVP010000011">
    <property type="protein sequence ID" value="MBB6670798.1"/>
    <property type="molecule type" value="Genomic_DNA"/>
</dbReference>
<keyword evidence="5 7" id="KW-0520">NAD</keyword>
<organism evidence="10 11">
    <name type="scientific">Cohnella nanjingensis</name>
    <dbReference type="NCBI Taxonomy" id="1387779"/>
    <lineage>
        <taxon>Bacteria</taxon>
        <taxon>Bacillati</taxon>
        <taxon>Bacillota</taxon>
        <taxon>Bacilli</taxon>
        <taxon>Bacillales</taxon>
        <taxon>Paenibacillaceae</taxon>
        <taxon>Cohnella</taxon>
    </lineage>
</organism>
<keyword evidence="4 7" id="KW-0560">Oxidoreductase</keyword>
<dbReference type="InterPro" id="IPR013328">
    <property type="entry name" value="6PGD_dom2"/>
</dbReference>
<comment type="caution">
    <text evidence="7">Lacks conserved residue(s) required for the propagation of feature annotation.</text>
</comment>
<dbReference type="Proteomes" id="UP000547209">
    <property type="component" value="Unassembled WGS sequence"/>
</dbReference>
<protein>
    <recommendedName>
        <fullName evidence="3 7">Mannitol-1-phosphate 5-dehydrogenase</fullName>
        <ecNumber evidence="2 7">1.1.1.17</ecNumber>
    </recommendedName>
</protein>
<evidence type="ECO:0000256" key="4">
    <source>
        <dbReference type="ARBA" id="ARBA00023002"/>
    </source>
</evidence>
<feature type="domain" description="Mannitol dehydrogenase N-terminal" evidence="8">
    <location>
        <begin position="1"/>
        <end position="195"/>
    </location>
</feature>
<comment type="catalytic activity">
    <reaction evidence="6 7">
        <text>D-mannitol 1-phosphate + NAD(+) = beta-D-fructose 6-phosphate + NADH + H(+)</text>
        <dbReference type="Rhea" id="RHEA:19661"/>
        <dbReference type="ChEBI" id="CHEBI:15378"/>
        <dbReference type="ChEBI" id="CHEBI:57540"/>
        <dbReference type="ChEBI" id="CHEBI:57634"/>
        <dbReference type="ChEBI" id="CHEBI:57945"/>
        <dbReference type="ChEBI" id="CHEBI:61381"/>
        <dbReference type="EC" id="1.1.1.17"/>
    </reaction>
</comment>
<dbReference type="InterPro" id="IPR036291">
    <property type="entry name" value="NAD(P)-bd_dom_sf"/>
</dbReference>
<dbReference type="Gene3D" id="3.40.50.720">
    <property type="entry name" value="NAD(P)-binding Rossmann-like Domain"/>
    <property type="match status" value="1"/>
</dbReference>
<evidence type="ECO:0000259" key="9">
    <source>
        <dbReference type="Pfam" id="PF08125"/>
    </source>
</evidence>
<dbReference type="SUPFAM" id="SSF51735">
    <property type="entry name" value="NAD(P)-binding Rossmann-fold domains"/>
    <property type="match status" value="1"/>
</dbReference>
<dbReference type="Pfam" id="PF01232">
    <property type="entry name" value="Mannitol_dh"/>
    <property type="match status" value="1"/>
</dbReference>
<dbReference type="PANTHER" id="PTHR30524">
    <property type="entry name" value="MANNITOL-1-PHOSPHATE 5-DEHYDROGENASE"/>
    <property type="match status" value="1"/>
</dbReference>
<evidence type="ECO:0000256" key="1">
    <source>
        <dbReference type="ARBA" id="ARBA00006541"/>
    </source>
</evidence>
<evidence type="ECO:0000313" key="11">
    <source>
        <dbReference type="Proteomes" id="UP000547209"/>
    </source>
</evidence>